<proteinExistence type="predicted"/>
<sequence>MVRVGTLRPLGSFVWRRFGTAATRWEGCRSVNELVGVVQSAGALDSAAVESLEQRAQQLLTGDLREATTLALVLHHVGGKAERLLAKVAAAPGDVDLDLFFRALAECGADSIPFSAKAAFAAPGAMEKPRQVYNYLCGACQLRARGAAVELDTLLDRLGEMGLAGFSSLQLLHMAAALAAVDVTAYEVLNGLCAEVARRGLGDAETTDVIEAMAKLSKHYQSPALLEAYEKALLAHCGEHALAPPDLCAVLYTWSRYLRCSGPLMDRLAVNLRRDAGSYDLAQLARAVMALSQVGYQNRPLVALLGRMVLTLLDADSTVDAQLLTNLYTGFSRFLHHERLFETFSAILRKEEVLAELQVSDAVAVVQSYARVHVVDERLFALLESKLFSQPLNTALSLKLLVAHGKLRHRSPRLQNALVNNVNLQELESSIDREVGRACVVEVV</sequence>
<accession>A0AAV4LQW5</accession>
<evidence type="ECO:0000259" key="1">
    <source>
        <dbReference type="Pfam" id="PF26188"/>
    </source>
</evidence>
<feature type="domain" description="RNA-editing substrate-binding complex 6 protein" evidence="1">
    <location>
        <begin position="265"/>
        <end position="386"/>
    </location>
</feature>
<dbReference type="Proteomes" id="UP001497744">
    <property type="component" value="Unassembled WGS sequence"/>
</dbReference>
<organism evidence="2 3">
    <name type="scientific">Babesia caballi</name>
    <dbReference type="NCBI Taxonomy" id="5871"/>
    <lineage>
        <taxon>Eukaryota</taxon>
        <taxon>Sar</taxon>
        <taxon>Alveolata</taxon>
        <taxon>Apicomplexa</taxon>
        <taxon>Aconoidasida</taxon>
        <taxon>Piroplasmida</taxon>
        <taxon>Babesiidae</taxon>
        <taxon>Babesia</taxon>
    </lineage>
</organism>
<name>A0AAV4LQW5_BABCB</name>
<evidence type="ECO:0000313" key="3">
    <source>
        <dbReference type="Proteomes" id="UP001497744"/>
    </source>
</evidence>
<comment type="caution">
    <text evidence="2">The sequence shown here is derived from an EMBL/GenBank/DDBJ whole genome shotgun (WGS) entry which is preliminary data.</text>
</comment>
<dbReference type="InterPro" id="IPR058917">
    <property type="entry name" value="RESC6_dom"/>
</dbReference>
<gene>
    <name evidence="2" type="ORF">BcabD6B2_16270</name>
</gene>
<reference evidence="2 3" key="1">
    <citation type="submission" date="2021-06" db="EMBL/GenBank/DDBJ databases">
        <title>Genome sequence of Babesia caballi.</title>
        <authorList>
            <person name="Yamagishi J."/>
            <person name="Kidaka T."/>
            <person name="Ochi A."/>
        </authorList>
    </citation>
    <scope>NUCLEOTIDE SEQUENCE [LARGE SCALE GENOMIC DNA]</scope>
    <source>
        <strain evidence="2">USDA-D6B2</strain>
    </source>
</reference>
<dbReference type="AlphaFoldDB" id="A0AAV4LQW5"/>
<dbReference type="Pfam" id="PF26188">
    <property type="entry name" value="RESC6"/>
    <property type="match status" value="1"/>
</dbReference>
<keyword evidence="3" id="KW-1185">Reference proteome</keyword>
<protein>
    <submittedName>
        <fullName evidence="2">Phosphoenolpyruvate synthase</fullName>
    </submittedName>
</protein>
<dbReference type="GeneID" id="94193673"/>
<dbReference type="EMBL" id="BPLF01000001">
    <property type="protein sequence ID" value="GIX62192.1"/>
    <property type="molecule type" value="Genomic_DNA"/>
</dbReference>
<dbReference type="RefSeq" id="XP_067714261.1">
    <property type="nucleotide sequence ID" value="XM_067858160.1"/>
</dbReference>
<evidence type="ECO:0000313" key="2">
    <source>
        <dbReference type="EMBL" id="GIX62192.1"/>
    </source>
</evidence>